<accession>U5NRK2</accession>
<geneLocation type="plasmid" evidence="2">
    <name>pRS241c</name>
</geneLocation>
<dbReference type="RefSeq" id="WP_017140494.1">
    <property type="nucleotide sequence ID" value="NC_007489.1"/>
</dbReference>
<dbReference type="EMBL" id="CP000146">
    <property type="protein sequence ID" value="AGY32494.1"/>
    <property type="molecule type" value="Genomic_DNA"/>
</dbReference>
<keyword evidence="2" id="KW-1185">Reference proteome</keyword>
<dbReference type="Proteomes" id="UP000002703">
    <property type="component" value="Plasmid C"/>
</dbReference>
<dbReference type="EnsemblBacteria" id="AGY32494">
    <property type="protein sequence ID" value="AGY32494"/>
    <property type="gene ID" value="RSP_7667"/>
</dbReference>
<dbReference type="KEGG" id="rsp:RSP_7667"/>
<proteinExistence type="predicted"/>
<keyword evidence="1" id="KW-0614">Plasmid</keyword>
<reference evidence="2" key="1">
    <citation type="submission" date="2005-09" db="EMBL/GenBank/DDBJ databases">
        <title>Complete sequence of plasmid C of Rhodobacter sphaeroides 2.4.1.</title>
        <authorList>
            <person name="Copeland A."/>
            <person name="Lucas S."/>
            <person name="Lapidus A."/>
            <person name="Barry K."/>
            <person name="Detter J.C."/>
            <person name="Glavina T."/>
            <person name="Hammon N."/>
            <person name="Israni S."/>
            <person name="Pitluck S."/>
            <person name="Richardson P."/>
            <person name="Mackenzie C."/>
            <person name="Choudhary M."/>
            <person name="Larimer F."/>
            <person name="Hauser L.J."/>
            <person name="Land M."/>
            <person name="Donohue T.J."/>
            <person name="Kaplan S."/>
        </authorList>
    </citation>
    <scope>NUCLEOTIDE SEQUENCE [LARGE SCALE GENOMIC DNA]</scope>
    <source>
        <strain evidence="2">ATCC 17023 / DSM 158 / JCM 6121 / CCUG 31486 / LMG 2827 / NBRC 12203 / NCIMB 8253 / ATH 2.4.1.</strain>
        <plasmid evidence="2">pRS241c</plasmid>
    </source>
</reference>
<organism evidence="1 2">
    <name type="scientific">Cereibacter sphaeroides (strain ATCC 17023 / DSM 158 / JCM 6121 / CCUG 31486 / LMG 2827 / NBRC 12203 / NCIMB 8253 / ATH 2.4.1.)</name>
    <name type="common">Rhodobacter sphaeroides</name>
    <dbReference type="NCBI Taxonomy" id="272943"/>
    <lineage>
        <taxon>Bacteria</taxon>
        <taxon>Pseudomonadati</taxon>
        <taxon>Pseudomonadota</taxon>
        <taxon>Alphaproteobacteria</taxon>
        <taxon>Rhodobacterales</taxon>
        <taxon>Paracoccaceae</taxon>
        <taxon>Cereibacter</taxon>
    </lineage>
</organism>
<sequence>MIRNLKDTPPEPGAVRLPLIEGWALDAARELERHAGVSFVAPLSAASEPRRAVALLALAIWIAPTPQQQALLAEASLEEFAHWLLTEDPREIAELLEGHASLYETPAEDGQVSAHGPVLYSPSA</sequence>
<protein>
    <submittedName>
        <fullName evidence="1">Uncharacterized protein</fullName>
    </submittedName>
</protein>
<dbReference type="GeneID" id="44144778"/>
<name>U5NRK2_CERS4</name>
<gene>
    <name evidence="1" type="ORF">RSP_7667</name>
</gene>
<evidence type="ECO:0000313" key="1">
    <source>
        <dbReference type="EMBL" id="AGY32494.1"/>
    </source>
</evidence>
<evidence type="ECO:0000313" key="2">
    <source>
        <dbReference type="Proteomes" id="UP000002703"/>
    </source>
</evidence>
<dbReference type="AlphaFoldDB" id="U5NRK2"/>